<dbReference type="EMBL" id="JAUJLE010000068">
    <property type="protein sequence ID" value="KAK0990964.1"/>
    <property type="molecule type" value="Genomic_DNA"/>
</dbReference>
<protein>
    <submittedName>
        <fullName evidence="2">Uncharacterized protein</fullName>
    </submittedName>
</protein>
<evidence type="ECO:0000313" key="2">
    <source>
        <dbReference type="EMBL" id="KAK0990964.1"/>
    </source>
</evidence>
<organism evidence="2 3">
    <name type="scientific">Friedmanniomyces endolithicus</name>
    <dbReference type="NCBI Taxonomy" id="329885"/>
    <lineage>
        <taxon>Eukaryota</taxon>
        <taxon>Fungi</taxon>
        <taxon>Dikarya</taxon>
        <taxon>Ascomycota</taxon>
        <taxon>Pezizomycotina</taxon>
        <taxon>Dothideomycetes</taxon>
        <taxon>Dothideomycetidae</taxon>
        <taxon>Mycosphaerellales</taxon>
        <taxon>Teratosphaeriaceae</taxon>
        <taxon>Friedmanniomyces</taxon>
    </lineage>
</organism>
<sequence length="384" mass="42378">MADSAFLDGPAANFNSAGEFLDDLLGPMTGGYIARVEEDSEENIDVQRTGEGRKGDEVIPDANKRARVNATFITQSLSAFSAADGSSTPYQFITENPAASYGFVVTASSSRSHALAGHDEQLRRLSHPQEIFSKTKTGKQYVRQKRQNVELGSAPDANVPLPNCYASAVEILTYLPHTTKRPSFGMRLRANGLKDEDVAKIQLHARGQATKETIKKRHAAIRKQMSKNGKHMFGDKWPFKKGTYSLKSTTDYDLSQYMAQTSSRRTKLQLAAPRLVDLAKDIVNGPSAEDSGYLTQVIRYAVENNDTTLTTVDVLQLAVREYFIMPVSALAPNSHWDAEGRDRVLASMPAEEAEMSEGTEGDDDDEDDEMSGDESDEEMEMEEE</sequence>
<feature type="compositionally biased region" description="Acidic residues" evidence="1">
    <location>
        <begin position="351"/>
        <end position="384"/>
    </location>
</feature>
<evidence type="ECO:0000313" key="3">
    <source>
        <dbReference type="Proteomes" id="UP001175353"/>
    </source>
</evidence>
<gene>
    <name evidence="2" type="ORF">LTR91_008746</name>
</gene>
<comment type="caution">
    <text evidence="2">The sequence shown here is derived from an EMBL/GenBank/DDBJ whole genome shotgun (WGS) entry which is preliminary data.</text>
</comment>
<dbReference type="Proteomes" id="UP001175353">
    <property type="component" value="Unassembled WGS sequence"/>
</dbReference>
<dbReference type="AlphaFoldDB" id="A0AAN6KP29"/>
<name>A0AAN6KP29_9PEZI</name>
<proteinExistence type="predicted"/>
<reference evidence="2" key="1">
    <citation type="submission" date="2023-06" db="EMBL/GenBank/DDBJ databases">
        <title>Black Yeasts Isolated from many extreme environments.</title>
        <authorList>
            <person name="Coleine C."/>
            <person name="Stajich J.E."/>
            <person name="Selbmann L."/>
        </authorList>
    </citation>
    <scope>NUCLEOTIDE SEQUENCE</scope>
    <source>
        <strain evidence="2">CCFEE 5200</strain>
    </source>
</reference>
<feature type="region of interest" description="Disordered" evidence="1">
    <location>
        <begin position="342"/>
        <end position="384"/>
    </location>
</feature>
<evidence type="ECO:0000256" key="1">
    <source>
        <dbReference type="SAM" id="MobiDB-lite"/>
    </source>
</evidence>
<dbReference type="PROSITE" id="PS50096">
    <property type="entry name" value="IQ"/>
    <property type="match status" value="1"/>
</dbReference>
<keyword evidence="3" id="KW-1185">Reference proteome</keyword>
<accession>A0AAN6KP29</accession>